<gene>
    <name evidence="1" type="ORF">EAG_03587</name>
</gene>
<keyword evidence="2" id="KW-1185">Reference proteome</keyword>
<dbReference type="AlphaFoldDB" id="E2ANY5"/>
<name>E2ANY5_CAMFO</name>
<evidence type="ECO:0000313" key="2">
    <source>
        <dbReference type="Proteomes" id="UP000000311"/>
    </source>
</evidence>
<sequence>MDKEKGCCREENGGGEERIVRRAKKKKKKIMKKKKEMVIYTRKEKKEYEEEEQEEEARRLTLCPLYSSQAANTHATGLFHPDAMLNEVLAGGSSRPYRFTAFLSSGFLRELTISHVSPSTRGGMTLISIGGDNFKQYNVKFEFFLRSGSRYHDITILSIS</sequence>
<dbReference type="EMBL" id="GL441439">
    <property type="protein sequence ID" value="EFN64817.1"/>
    <property type="molecule type" value="Genomic_DNA"/>
</dbReference>
<dbReference type="InParanoid" id="E2ANY5"/>
<reference evidence="1 2" key="1">
    <citation type="journal article" date="2010" name="Science">
        <title>Genomic comparison of the ants Camponotus floridanus and Harpegnathos saltator.</title>
        <authorList>
            <person name="Bonasio R."/>
            <person name="Zhang G."/>
            <person name="Ye C."/>
            <person name="Mutti N.S."/>
            <person name="Fang X."/>
            <person name="Qin N."/>
            <person name="Donahue G."/>
            <person name="Yang P."/>
            <person name="Li Q."/>
            <person name="Li C."/>
            <person name="Zhang P."/>
            <person name="Huang Z."/>
            <person name="Berger S.L."/>
            <person name="Reinberg D."/>
            <person name="Wang J."/>
            <person name="Liebig J."/>
        </authorList>
    </citation>
    <scope>NUCLEOTIDE SEQUENCE [LARGE SCALE GENOMIC DNA]</scope>
    <source>
        <strain evidence="2">C129</strain>
    </source>
</reference>
<accession>E2ANY5</accession>
<proteinExistence type="predicted"/>
<protein>
    <submittedName>
        <fullName evidence="1">Uncharacterized protein</fullName>
    </submittedName>
</protein>
<organism evidence="2">
    <name type="scientific">Camponotus floridanus</name>
    <name type="common">Florida carpenter ant</name>
    <dbReference type="NCBI Taxonomy" id="104421"/>
    <lineage>
        <taxon>Eukaryota</taxon>
        <taxon>Metazoa</taxon>
        <taxon>Ecdysozoa</taxon>
        <taxon>Arthropoda</taxon>
        <taxon>Hexapoda</taxon>
        <taxon>Insecta</taxon>
        <taxon>Pterygota</taxon>
        <taxon>Neoptera</taxon>
        <taxon>Endopterygota</taxon>
        <taxon>Hymenoptera</taxon>
        <taxon>Apocrita</taxon>
        <taxon>Aculeata</taxon>
        <taxon>Formicoidea</taxon>
        <taxon>Formicidae</taxon>
        <taxon>Formicinae</taxon>
        <taxon>Camponotus</taxon>
    </lineage>
</organism>
<evidence type="ECO:0000313" key="1">
    <source>
        <dbReference type="EMBL" id="EFN64817.1"/>
    </source>
</evidence>
<dbReference type="Proteomes" id="UP000000311">
    <property type="component" value="Unassembled WGS sequence"/>
</dbReference>